<accession>A0A176WN41</accession>
<evidence type="ECO:0000313" key="3">
    <source>
        <dbReference type="Proteomes" id="UP000077202"/>
    </source>
</evidence>
<feature type="compositionally biased region" description="Polar residues" evidence="1">
    <location>
        <begin position="26"/>
        <end position="35"/>
    </location>
</feature>
<dbReference type="EMBL" id="LVLJ01000428">
    <property type="protein sequence ID" value="OAE34284.1"/>
    <property type="molecule type" value="Genomic_DNA"/>
</dbReference>
<feature type="compositionally biased region" description="Polar residues" evidence="1">
    <location>
        <begin position="46"/>
        <end position="55"/>
    </location>
</feature>
<proteinExistence type="predicted"/>
<sequence length="841" mass="93405">MNSTDSEVQRPNNIAPCNDGVFPFQSEVQRPNNSAPFDDGVFPFQSEVQRPNNSAPFDDGVFPPQHEVWRSNYIAPYDDGKSSIYESKSIDHWNDDYDESRWNNGRGYGYWTSDSEDNYPPPDFTTGPAPPEDDATVLTTAEAPSNEATHVVTPVYTPAEDLNFKSIHSLKSNPEEKEKKIPHFQMKNTISHICNELQEYETFQGKELTRHRHTPKGCSSCISTKFEIKSDGTKTWEIVLSSTQKLSNSSVNAAINHVEQVLKTSQGPEARTLGNISGASDSQKIEVRHTRNSEMTRHDYEIAIFESKGEINHEGSAKAVIDSPQITPTPNPCITKADVTQRNIPHPAPSHAERNVEDSCVENYKSWKEFRGRRGGGCMGHQRVSFCFEGETPDASYELVDRLGSVDINKAESELVGPGYREPHPVKAIRAKRLRVFGNAPSAQAKGSAFGADASRGDVAEDAGSMRNGRLRLRENDLIILYAFGARPRAEEEPRAARVPRKRKWDGEAEQSQREASAAPVRSRAIQETSSRPRQKARKLVLPASIVDTGRAVERRNSPSSGEDASARVSGRTTDLPAPKARTPSEEARRPSAQTQLEESTKDEGRKDETRVHSARAPSAVGDWAGEAGPPEAKSPTALDILAGSGAAVASEGVMRSSSRESPRISVATKNLDSEDESSSEGQEVKSVQGTPTRVLCEQVISLLRYLDCKAAKYADPGHRGSYVELVRNQTRIKVAANPVLISLDHKYRELEKKHNVLHRHLTLSRKLQKVVLQLRDDAAAEAQRKFAKQRASRRSFIQSEFRIAPWQSSSCDRHDCWSIVRSHARQMKSYYVACNRSVTN</sequence>
<organism evidence="2 3">
    <name type="scientific">Marchantia polymorpha subsp. ruderalis</name>
    <dbReference type="NCBI Taxonomy" id="1480154"/>
    <lineage>
        <taxon>Eukaryota</taxon>
        <taxon>Viridiplantae</taxon>
        <taxon>Streptophyta</taxon>
        <taxon>Embryophyta</taxon>
        <taxon>Marchantiophyta</taxon>
        <taxon>Marchantiopsida</taxon>
        <taxon>Marchantiidae</taxon>
        <taxon>Marchantiales</taxon>
        <taxon>Marchantiaceae</taxon>
        <taxon>Marchantia</taxon>
    </lineage>
</organism>
<feature type="compositionally biased region" description="Basic and acidic residues" evidence="1">
    <location>
        <begin position="599"/>
        <end position="612"/>
    </location>
</feature>
<name>A0A176WN41_MARPO</name>
<feature type="compositionally biased region" description="Polar residues" evidence="1">
    <location>
        <begin position="1"/>
        <end position="12"/>
    </location>
</feature>
<gene>
    <name evidence="2" type="ORF">AXG93_1757s1010</name>
</gene>
<comment type="caution">
    <text evidence="2">The sequence shown here is derived from an EMBL/GenBank/DDBJ whole genome shotgun (WGS) entry which is preliminary data.</text>
</comment>
<evidence type="ECO:0000313" key="2">
    <source>
        <dbReference type="EMBL" id="OAE34284.1"/>
    </source>
</evidence>
<reference evidence="2" key="1">
    <citation type="submission" date="2016-03" db="EMBL/GenBank/DDBJ databases">
        <title>Mechanisms controlling the formation of the plant cell surface in tip-growing cells are functionally conserved among land plants.</title>
        <authorList>
            <person name="Honkanen S."/>
            <person name="Jones V.A."/>
            <person name="Morieri G."/>
            <person name="Champion C."/>
            <person name="Hetherington A.J."/>
            <person name="Kelly S."/>
            <person name="Saint-Marcoux D."/>
            <person name="Proust H."/>
            <person name="Prescott H."/>
            <person name="Dolan L."/>
        </authorList>
    </citation>
    <scope>NUCLEOTIDE SEQUENCE [LARGE SCALE GENOMIC DNA]</scope>
    <source>
        <tissue evidence="2">Whole gametophyte</tissue>
    </source>
</reference>
<feature type="region of interest" description="Disordered" evidence="1">
    <location>
        <begin position="1"/>
        <end position="63"/>
    </location>
</feature>
<keyword evidence="3" id="KW-1185">Reference proteome</keyword>
<protein>
    <submittedName>
        <fullName evidence="2">Uncharacterized protein</fullName>
    </submittedName>
</protein>
<evidence type="ECO:0000256" key="1">
    <source>
        <dbReference type="SAM" id="MobiDB-lite"/>
    </source>
</evidence>
<feature type="region of interest" description="Disordered" evidence="1">
    <location>
        <begin position="652"/>
        <end position="689"/>
    </location>
</feature>
<dbReference type="Proteomes" id="UP000077202">
    <property type="component" value="Unassembled WGS sequence"/>
</dbReference>
<feature type="region of interest" description="Disordered" evidence="1">
    <location>
        <begin position="490"/>
        <end position="637"/>
    </location>
</feature>
<dbReference type="AlphaFoldDB" id="A0A176WN41"/>